<reference evidence="2 3" key="2">
    <citation type="journal article" date="2016" name="J. Biotechnol.">
        <title>Complete genome sequence of Arthrobacter alpinus ERGS4:06, a yellow pigmented bacterium tolerant to cold and radiations isolated from Sikkim Himalaya.</title>
        <authorList>
            <person name="Kumar R."/>
            <person name="Singh D."/>
            <person name="Swarnkar M.K."/>
            <person name="Singh A.K."/>
            <person name="Kumar S."/>
        </authorList>
    </citation>
    <scope>NUCLEOTIDE SEQUENCE [LARGE SCALE GENOMIC DNA]</scope>
    <source>
        <strain evidence="2 3">ERGS4:06</strain>
    </source>
</reference>
<dbReference type="InterPro" id="IPR001509">
    <property type="entry name" value="Epimerase_deHydtase"/>
</dbReference>
<sequence>MKPLLLLTGGTGTVGQLLLADLRFDYRLRITAQTAPLPGVIEPGDELMVGDLRDAGFARHCVEKSDVVIHLAANASPAASAAEAMGNVDMAATLFDAAADAGVGRTVVASSVHASGMDYRDGAQGISPLAIPRPCCPYGASKVTIEALARLYQDAQGNAVSCLRLGLTGWALVERQYALTWLSTEDLIRLVRAALARPAGFGIYNAVSADSATQWDTGNALTDLGWSPRDRWPVDVEQLPLAVSCPCQMFSIL</sequence>
<evidence type="ECO:0000313" key="3">
    <source>
        <dbReference type="Proteomes" id="UP000059574"/>
    </source>
</evidence>
<dbReference type="EMBL" id="CP013200">
    <property type="protein sequence ID" value="ALO66103.1"/>
    <property type="molecule type" value="Genomic_DNA"/>
</dbReference>
<dbReference type="InterPro" id="IPR036291">
    <property type="entry name" value="NAD(P)-bd_dom_sf"/>
</dbReference>
<evidence type="ECO:0000259" key="1">
    <source>
        <dbReference type="Pfam" id="PF01370"/>
    </source>
</evidence>
<dbReference type="RefSeq" id="WP_062286724.1">
    <property type="nucleotide sequence ID" value="NZ_CP013200.1"/>
</dbReference>
<gene>
    <name evidence="2" type="ORF">AS189_05840</name>
</gene>
<dbReference type="OrthoDB" id="9795501at2"/>
<name>A0A0S2LY32_9MICC</name>
<protein>
    <recommendedName>
        <fullName evidence="1">NAD-dependent epimerase/dehydratase domain-containing protein</fullName>
    </recommendedName>
</protein>
<dbReference type="PANTHER" id="PTHR43245">
    <property type="entry name" value="BIFUNCTIONAL POLYMYXIN RESISTANCE PROTEIN ARNA"/>
    <property type="match status" value="1"/>
</dbReference>
<feature type="domain" description="NAD-dependent epimerase/dehydratase" evidence="1">
    <location>
        <begin position="6"/>
        <end position="165"/>
    </location>
</feature>
<dbReference type="Pfam" id="PF01370">
    <property type="entry name" value="Epimerase"/>
    <property type="match status" value="1"/>
</dbReference>
<dbReference type="Gene3D" id="3.40.50.720">
    <property type="entry name" value="NAD(P)-binding Rossmann-like Domain"/>
    <property type="match status" value="1"/>
</dbReference>
<dbReference type="AlphaFoldDB" id="A0A0S2LY32"/>
<reference evidence="3" key="1">
    <citation type="submission" date="2015-11" db="EMBL/GenBank/DDBJ databases">
        <authorList>
            <person name="Kumar R."/>
            <person name="Singh D."/>
            <person name="Swarnkar M.K."/>
            <person name="Singh A.K."/>
            <person name="Kumar S."/>
        </authorList>
    </citation>
    <scope>NUCLEOTIDE SEQUENCE [LARGE SCALE GENOMIC DNA]</scope>
    <source>
        <strain evidence="3">ERGS4:06</strain>
    </source>
</reference>
<organism evidence="2 3">
    <name type="scientific">Arthrobacter alpinus</name>
    <dbReference type="NCBI Taxonomy" id="656366"/>
    <lineage>
        <taxon>Bacteria</taxon>
        <taxon>Bacillati</taxon>
        <taxon>Actinomycetota</taxon>
        <taxon>Actinomycetes</taxon>
        <taxon>Micrococcales</taxon>
        <taxon>Micrococcaceae</taxon>
        <taxon>Arthrobacter</taxon>
    </lineage>
</organism>
<evidence type="ECO:0000313" key="2">
    <source>
        <dbReference type="EMBL" id="ALO66103.1"/>
    </source>
</evidence>
<dbReference type="SUPFAM" id="SSF51735">
    <property type="entry name" value="NAD(P)-binding Rossmann-fold domains"/>
    <property type="match status" value="1"/>
</dbReference>
<proteinExistence type="predicted"/>
<dbReference type="Proteomes" id="UP000059574">
    <property type="component" value="Chromosome"/>
</dbReference>
<dbReference type="InterPro" id="IPR050177">
    <property type="entry name" value="Lipid_A_modif_metabolic_enz"/>
</dbReference>
<accession>A0A0S2LY32</accession>
<dbReference type="PANTHER" id="PTHR43245:SF55">
    <property type="entry name" value="NAD(P)-BINDING DOMAIN-CONTAINING PROTEIN"/>
    <property type="match status" value="1"/>
</dbReference>